<dbReference type="Gramene" id="Pp3c1_35640V3.2">
    <property type="protein sequence ID" value="Pp3c1_35640V3.2"/>
    <property type="gene ID" value="Pp3c1_35640"/>
</dbReference>
<evidence type="ECO:0000313" key="1">
    <source>
        <dbReference type="EnsemblPlants" id="Pp3c1_35640V3.2"/>
    </source>
</evidence>
<name>A9RTX6_PHYPA</name>
<dbReference type="HOGENOM" id="CLU_2241146_0_0_1"/>
<sequence>MRDAFKETLAILKDYSGGRQNLKLRPLGDCVYMAFTGYRDGLMFLEDVVHDWNSPKRDSASSEVTKHSVARLLRSIDAPIRIDIDLEKQQQQLLSTTASICGTLR</sequence>
<dbReference type="EMBL" id="ABEU02000001">
    <property type="status" value="NOT_ANNOTATED_CDS"/>
    <property type="molecule type" value="Genomic_DNA"/>
</dbReference>
<evidence type="ECO:0000313" key="2">
    <source>
        <dbReference type="Proteomes" id="UP000006727"/>
    </source>
</evidence>
<accession>A9RTX6</accession>
<reference evidence="1 2" key="2">
    <citation type="journal article" date="2018" name="Plant J.">
        <title>The Physcomitrella patens chromosome-scale assembly reveals moss genome structure and evolution.</title>
        <authorList>
            <person name="Lang D."/>
            <person name="Ullrich K.K."/>
            <person name="Murat F."/>
            <person name="Fuchs J."/>
            <person name="Jenkins J."/>
            <person name="Haas F.B."/>
            <person name="Piednoel M."/>
            <person name="Gundlach H."/>
            <person name="Van Bel M."/>
            <person name="Meyberg R."/>
            <person name="Vives C."/>
            <person name="Morata J."/>
            <person name="Symeonidi A."/>
            <person name="Hiss M."/>
            <person name="Muchero W."/>
            <person name="Kamisugi Y."/>
            <person name="Saleh O."/>
            <person name="Blanc G."/>
            <person name="Decker E.L."/>
            <person name="van Gessel N."/>
            <person name="Grimwood J."/>
            <person name="Hayes R.D."/>
            <person name="Graham S.W."/>
            <person name="Gunter L.E."/>
            <person name="McDaniel S.F."/>
            <person name="Hoernstein S.N.W."/>
            <person name="Larsson A."/>
            <person name="Li F.W."/>
            <person name="Perroud P.F."/>
            <person name="Phillips J."/>
            <person name="Ranjan P."/>
            <person name="Rokshar D.S."/>
            <person name="Rothfels C.J."/>
            <person name="Schneider L."/>
            <person name="Shu S."/>
            <person name="Stevenson D.W."/>
            <person name="Thummler F."/>
            <person name="Tillich M."/>
            <person name="Villarreal Aguilar J.C."/>
            <person name="Widiez T."/>
            <person name="Wong G.K."/>
            <person name="Wymore A."/>
            <person name="Zhang Y."/>
            <person name="Zimmer A.D."/>
            <person name="Quatrano R.S."/>
            <person name="Mayer K.F.X."/>
            <person name="Goodstein D."/>
            <person name="Casacuberta J.M."/>
            <person name="Vandepoele K."/>
            <person name="Reski R."/>
            <person name="Cuming A.C."/>
            <person name="Tuskan G.A."/>
            <person name="Maumus F."/>
            <person name="Salse J."/>
            <person name="Schmutz J."/>
            <person name="Rensing S.A."/>
        </authorList>
    </citation>
    <scope>NUCLEOTIDE SEQUENCE [LARGE SCALE GENOMIC DNA]</scope>
    <source>
        <strain evidence="1 2">cv. Gransden 2004</strain>
    </source>
</reference>
<dbReference type="AlphaFoldDB" id="A9RTX6"/>
<dbReference type="Proteomes" id="UP000006727">
    <property type="component" value="Chromosome 1"/>
</dbReference>
<dbReference type="EnsemblPlants" id="Pp3c1_35640V3.2">
    <property type="protein sequence ID" value="Pp3c1_35640V3.2"/>
    <property type="gene ID" value="Pp3c1_35640"/>
</dbReference>
<keyword evidence="2" id="KW-1185">Reference proteome</keyword>
<reference evidence="1" key="3">
    <citation type="submission" date="2020-12" db="UniProtKB">
        <authorList>
            <consortium name="EnsemblPlants"/>
        </authorList>
    </citation>
    <scope>IDENTIFICATION</scope>
</reference>
<protein>
    <submittedName>
        <fullName evidence="1">Uncharacterized protein</fullName>
    </submittedName>
</protein>
<organism evidence="1 2">
    <name type="scientific">Physcomitrium patens</name>
    <name type="common">Spreading-leaved earth moss</name>
    <name type="synonym">Physcomitrella patens</name>
    <dbReference type="NCBI Taxonomy" id="3218"/>
    <lineage>
        <taxon>Eukaryota</taxon>
        <taxon>Viridiplantae</taxon>
        <taxon>Streptophyta</taxon>
        <taxon>Embryophyta</taxon>
        <taxon>Bryophyta</taxon>
        <taxon>Bryophytina</taxon>
        <taxon>Bryopsida</taxon>
        <taxon>Funariidae</taxon>
        <taxon>Funariales</taxon>
        <taxon>Funariaceae</taxon>
        <taxon>Physcomitrium</taxon>
    </lineage>
</organism>
<proteinExistence type="predicted"/>
<dbReference type="InParanoid" id="A9RTX6"/>
<reference evidence="1 2" key="1">
    <citation type="journal article" date="2008" name="Science">
        <title>The Physcomitrella genome reveals evolutionary insights into the conquest of land by plants.</title>
        <authorList>
            <person name="Rensing S."/>
            <person name="Lang D."/>
            <person name="Zimmer A."/>
            <person name="Terry A."/>
            <person name="Salamov A."/>
            <person name="Shapiro H."/>
            <person name="Nishiyama T."/>
            <person name="Perroud P.-F."/>
            <person name="Lindquist E."/>
            <person name="Kamisugi Y."/>
            <person name="Tanahashi T."/>
            <person name="Sakakibara K."/>
            <person name="Fujita T."/>
            <person name="Oishi K."/>
            <person name="Shin-I T."/>
            <person name="Kuroki Y."/>
            <person name="Toyoda A."/>
            <person name="Suzuki Y."/>
            <person name="Hashimoto A."/>
            <person name="Yamaguchi K."/>
            <person name="Sugano A."/>
            <person name="Kohara Y."/>
            <person name="Fujiyama A."/>
            <person name="Anterola A."/>
            <person name="Aoki S."/>
            <person name="Ashton N."/>
            <person name="Barbazuk W.B."/>
            <person name="Barker E."/>
            <person name="Bennetzen J."/>
            <person name="Bezanilla M."/>
            <person name="Blankenship R."/>
            <person name="Cho S.H."/>
            <person name="Dutcher S."/>
            <person name="Estelle M."/>
            <person name="Fawcett J.A."/>
            <person name="Gundlach H."/>
            <person name="Hanada K."/>
            <person name="Heyl A."/>
            <person name="Hicks K.A."/>
            <person name="Hugh J."/>
            <person name="Lohr M."/>
            <person name="Mayer K."/>
            <person name="Melkozernov A."/>
            <person name="Murata T."/>
            <person name="Nelson D."/>
            <person name="Pils B."/>
            <person name="Prigge M."/>
            <person name="Reiss B."/>
            <person name="Renner T."/>
            <person name="Rombauts S."/>
            <person name="Rushton P."/>
            <person name="Sanderfoot A."/>
            <person name="Schween G."/>
            <person name="Shiu S.-H."/>
            <person name="Stueber K."/>
            <person name="Theodoulou F.L."/>
            <person name="Tu H."/>
            <person name="Van de Peer Y."/>
            <person name="Verrier P.J."/>
            <person name="Waters E."/>
            <person name="Wood A."/>
            <person name="Yang L."/>
            <person name="Cove D."/>
            <person name="Cuming A."/>
            <person name="Hasebe M."/>
            <person name="Lucas S."/>
            <person name="Mishler D.B."/>
            <person name="Reski R."/>
            <person name="Grigoriev I."/>
            <person name="Quatrano R.S."/>
            <person name="Boore J.L."/>
        </authorList>
    </citation>
    <scope>NUCLEOTIDE SEQUENCE [LARGE SCALE GENOMIC DNA]</scope>
    <source>
        <strain evidence="1 2">cv. Gransden 2004</strain>
    </source>
</reference>